<evidence type="ECO:0000256" key="3">
    <source>
        <dbReference type="ARBA" id="ARBA00023014"/>
    </source>
</evidence>
<protein>
    <submittedName>
        <fullName evidence="5">Flavodoxin</fullName>
    </submittedName>
</protein>
<keyword evidence="2" id="KW-0408">Iron</keyword>
<feature type="domain" description="4Fe-4S ferredoxin-type" evidence="4">
    <location>
        <begin position="215"/>
        <end position="237"/>
    </location>
</feature>
<dbReference type="InterPro" id="IPR017896">
    <property type="entry name" value="4Fe4S_Fe-S-bd"/>
</dbReference>
<dbReference type="InterPro" id="IPR017900">
    <property type="entry name" value="4Fe4S_Fe_S_CS"/>
</dbReference>
<evidence type="ECO:0000256" key="1">
    <source>
        <dbReference type="ARBA" id="ARBA00022723"/>
    </source>
</evidence>
<sequence length="253" mass="28671">MILYFSGTGNSAYTAQKIAENIQDDTLDLFQKIRDSDHTQLCSDKPWVIVSPTYAWRIPRILQDWLTKTKLAGNKDIYFILTCGGNIGNAGAYIKKLCTSKNLNFKGCVPVLMPENYIALFRAPQEEESLEIIRRAEDTMDQISHFITNNEMLPQPSLTSKDRLNSGIVNNIFYPAFVHARKFYTTNACISCGKCEKVCPLKNVHLEKGKPVWGSRCTHCMACICRCPVEAIEYGQHTKGLSRYVFPKSIKNK</sequence>
<dbReference type="Proteomes" id="UP000515789">
    <property type="component" value="Chromosome"/>
</dbReference>
<dbReference type="NCBIfam" id="NF038196">
    <property type="entry name" value="ferrodoxin_EFR1"/>
    <property type="match status" value="1"/>
</dbReference>
<dbReference type="SUPFAM" id="SSF52218">
    <property type="entry name" value="Flavoproteins"/>
    <property type="match status" value="1"/>
</dbReference>
<keyword evidence="3" id="KW-0411">Iron-sulfur</keyword>
<dbReference type="PROSITE" id="PS51379">
    <property type="entry name" value="4FE4S_FER_2"/>
    <property type="match status" value="2"/>
</dbReference>
<dbReference type="GO" id="GO:0046872">
    <property type="term" value="F:metal ion binding"/>
    <property type="evidence" value="ECO:0007669"/>
    <property type="project" value="UniProtKB-KW"/>
</dbReference>
<dbReference type="EMBL" id="CP039126">
    <property type="protein sequence ID" value="QMW79596.1"/>
    <property type="molecule type" value="Genomic_DNA"/>
</dbReference>
<dbReference type="GeneID" id="75055048"/>
<evidence type="ECO:0000259" key="4">
    <source>
        <dbReference type="PROSITE" id="PS51379"/>
    </source>
</evidence>
<feature type="domain" description="4Fe-4S ferredoxin-type" evidence="4">
    <location>
        <begin position="180"/>
        <end position="209"/>
    </location>
</feature>
<name>A0A7G5MYA3_9FIRM</name>
<dbReference type="Gene3D" id="3.40.50.360">
    <property type="match status" value="1"/>
</dbReference>
<dbReference type="Gene3D" id="3.30.70.20">
    <property type="match status" value="1"/>
</dbReference>
<dbReference type="PROSITE" id="PS00198">
    <property type="entry name" value="4FE4S_FER_1"/>
    <property type="match status" value="1"/>
</dbReference>
<dbReference type="AlphaFoldDB" id="A0A7G5MYA3"/>
<evidence type="ECO:0000313" key="6">
    <source>
        <dbReference type="Proteomes" id="UP000515789"/>
    </source>
</evidence>
<dbReference type="InterPro" id="IPR029039">
    <property type="entry name" value="Flavoprotein-like_sf"/>
</dbReference>
<accession>A0A7G5MYA3</accession>
<proteinExistence type="predicted"/>
<dbReference type="RefSeq" id="WP_018596282.1">
    <property type="nucleotide sequence ID" value="NZ_AP031416.1"/>
</dbReference>
<dbReference type="SUPFAM" id="SSF54862">
    <property type="entry name" value="4Fe-4S ferredoxins"/>
    <property type="match status" value="1"/>
</dbReference>
<organism evidence="5 6">
    <name type="scientific">Blautia producta</name>
    <dbReference type="NCBI Taxonomy" id="33035"/>
    <lineage>
        <taxon>Bacteria</taxon>
        <taxon>Bacillati</taxon>
        <taxon>Bacillota</taxon>
        <taxon>Clostridia</taxon>
        <taxon>Lachnospirales</taxon>
        <taxon>Lachnospiraceae</taxon>
        <taxon>Blautia</taxon>
    </lineage>
</organism>
<evidence type="ECO:0000313" key="5">
    <source>
        <dbReference type="EMBL" id="QMW79596.1"/>
    </source>
</evidence>
<reference evidence="5 6" key="1">
    <citation type="submission" date="2019-04" db="EMBL/GenBank/DDBJ databases">
        <authorList>
            <person name="Schori C."/>
            <person name="Ahrens C."/>
        </authorList>
    </citation>
    <scope>NUCLEOTIDE SEQUENCE [LARGE SCALE GENOMIC DNA]</scope>
    <source>
        <strain evidence="5 6">DSM 2950</strain>
    </source>
</reference>
<keyword evidence="1" id="KW-0479">Metal-binding</keyword>
<dbReference type="InterPro" id="IPR047964">
    <property type="entry name" value="EFR1-like"/>
</dbReference>
<gene>
    <name evidence="5" type="ORF">E5259_19430</name>
</gene>
<dbReference type="GO" id="GO:0051536">
    <property type="term" value="F:iron-sulfur cluster binding"/>
    <property type="evidence" value="ECO:0007669"/>
    <property type="project" value="UniProtKB-KW"/>
</dbReference>
<evidence type="ECO:0000256" key="2">
    <source>
        <dbReference type="ARBA" id="ARBA00023004"/>
    </source>
</evidence>